<keyword evidence="15" id="KW-1185">Reference proteome</keyword>
<evidence type="ECO:0000313" key="15">
    <source>
        <dbReference type="Proteomes" id="UP000037460"/>
    </source>
</evidence>
<evidence type="ECO:0000256" key="9">
    <source>
        <dbReference type="ARBA" id="ARBA00022968"/>
    </source>
</evidence>
<proteinExistence type="inferred from homology"/>
<dbReference type="AlphaFoldDB" id="A0A0M0K0J6"/>
<feature type="region of interest" description="Disordered" evidence="12">
    <location>
        <begin position="379"/>
        <end position="420"/>
    </location>
</feature>
<evidence type="ECO:0000256" key="11">
    <source>
        <dbReference type="ARBA" id="ARBA00023136"/>
    </source>
</evidence>
<dbReference type="GO" id="GO:0016020">
    <property type="term" value="C:membrane"/>
    <property type="evidence" value="ECO:0007669"/>
    <property type="project" value="UniProtKB-SubCell"/>
</dbReference>
<dbReference type="Proteomes" id="UP000037460">
    <property type="component" value="Unassembled WGS sequence"/>
</dbReference>
<evidence type="ECO:0000256" key="8">
    <source>
        <dbReference type="ARBA" id="ARBA00022741"/>
    </source>
</evidence>
<dbReference type="OrthoDB" id="414175at2759"/>
<evidence type="ECO:0000256" key="12">
    <source>
        <dbReference type="SAM" id="MobiDB-lite"/>
    </source>
</evidence>
<keyword evidence="5" id="KW-0328">Glycosyltransferase</keyword>
<gene>
    <name evidence="14" type="ORF">Ctob_007270</name>
</gene>
<dbReference type="GO" id="GO:0016263">
    <property type="term" value="F:glycoprotein-N-acetylgalactosamine 3-beta-galactosyltransferase activity"/>
    <property type="evidence" value="ECO:0007669"/>
    <property type="project" value="UniProtKB-EC"/>
</dbReference>
<evidence type="ECO:0000256" key="3">
    <source>
        <dbReference type="ARBA" id="ARBA00006462"/>
    </source>
</evidence>
<reference evidence="15" key="1">
    <citation type="journal article" date="2015" name="PLoS Genet.">
        <title>Genome Sequence and Transcriptome Analyses of Chrysochromulina tobin: Metabolic Tools for Enhanced Algal Fitness in the Prominent Order Prymnesiales (Haptophyceae).</title>
        <authorList>
            <person name="Hovde B.T."/>
            <person name="Deodato C.R."/>
            <person name="Hunsperger H.M."/>
            <person name="Ryken S.A."/>
            <person name="Yost W."/>
            <person name="Jha R.K."/>
            <person name="Patterson J."/>
            <person name="Monnat R.J. Jr."/>
            <person name="Barlow S.B."/>
            <person name="Starkenburg S.R."/>
            <person name="Cattolico R.A."/>
        </authorList>
    </citation>
    <scope>NUCLEOTIDE SEQUENCE</scope>
    <source>
        <strain evidence="15">CCMP291</strain>
    </source>
</reference>
<evidence type="ECO:0000256" key="5">
    <source>
        <dbReference type="ARBA" id="ARBA00022676"/>
    </source>
</evidence>
<evidence type="ECO:0000256" key="7">
    <source>
        <dbReference type="ARBA" id="ARBA00022692"/>
    </source>
</evidence>
<evidence type="ECO:0000256" key="6">
    <source>
        <dbReference type="ARBA" id="ARBA00022679"/>
    </source>
</evidence>
<organism evidence="14 15">
    <name type="scientific">Chrysochromulina tobinii</name>
    <dbReference type="NCBI Taxonomy" id="1460289"/>
    <lineage>
        <taxon>Eukaryota</taxon>
        <taxon>Haptista</taxon>
        <taxon>Haptophyta</taxon>
        <taxon>Prymnesiophyceae</taxon>
        <taxon>Prymnesiales</taxon>
        <taxon>Chrysochromulinaceae</taxon>
        <taxon>Chrysochromulina</taxon>
    </lineage>
</organism>
<dbReference type="Gene3D" id="3.90.550.50">
    <property type="match status" value="1"/>
</dbReference>
<keyword evidence="8" id="KW-0547">Nucleotide-binding</keyword>
<dbReference type="EC" id="2.4.1.122" evidence="4"/>
<feature type="domain" description="Fringe-like glycosyltransferase" evidence="13">
    <location>
        <begin position="139"/>
        <end position="193"/>
    </location>
</feature>
<evidence type="ECO:0000313" key="14">
    <source>
        <dbReference type="EMBL" id="KOO31908.1"/>
    </source>
</evidence>
<dbReference type="InterPro" id="IPR026050">
    <property type="entry name" value="C1GALT1/C1GALT1_chp1"/>
</dbReference>
<dbReference type="InterPro" id="IPR003378">
    <property type="entry name" value="Fringe-like_glycosylTrfase"/>
</dbReference>
<comment type="pathway">
    <text evidence="2">Protein modification; protein glycosylation.</text>
</comment>
<keyword evidence="7" id="KW-0812">Transmembrane</keyword>
<evidence type="ECO:0000256" key="4">
    <source>
        <dbReference type="ARBA" id="ARBA00012557"/>
    </source>
</evidence>
<dbReference type="PANTHER" id="PTHR23033">
    <property type="entry name" value="BETA1,3-GALACTOSYLTRANSFERASE"/>
    <property type="match status" value="1"/>
</dbReference>
<name>A0A0M0K0J6_9EUKA</name>
<comment type="similarity">
    <text evidence="3">Belongs to the glycosyltransferase 31 family. Beta3-Gal-T subfamily.</text>
</comment>
<protein>
    <recommendedName>
        <fullName evidence="4">N-acetylgalactosaminide beta-1,3-galactosyltransferase</fullName>
        <ecNumber evidence="4">2.4.1.122</ecNumber>
    </recommendedName>
</protein>
<evidence type="ECO:0000256" key="10">
    <source>
        <dbReference type="ARBA" id="ARBA00022989"/>
    </source>
</evidence>
<accession>A0A0M0K0J6</accession>
<keyword evidence="10" id="KW-1133">Transmembrane helix</keyword>
<evidence type="ECO:0000256" key="1">
    <source>
        <dbReference type="ARBA" id="ARBA00004606"/>
    </source>
</evidence>
<dbReference type="GO" id="GO:0000166">
    <property type="term" value="F:nucleotide binding"/>
    <property type="evidence" value="ECO:0007669"/>
    <property type="project" value="UniProtKB-KW"/>
</dbReference>
<keyword evidence="6" id="KW-0808">Transferase</keyword>
<dbReference type="EMBL" id="JWZX01001900">
    <property type="protein sequence ID" value="KOO31908.1"/>
    <property type="molecule type" value="Genomic_DNA"/>
</dbReference>
<sequence>MCAESYRPEKGTLPAAMLQQPPEAKFRYQPPVAWRCHESISKDVWGPLGSVAVPEYASRLHYFQGVGAYCRHSRLASWPPCPPAAAPLSKEDVFFGVLTTRRLLASRARVASRTLALQGARHRIFAEFQMADNATGYVLELLVVMYRSEARRGARWWVVCDDDSFVFVERLVSVLSMLNASEPLLVGGGRGQAHLCGNGLCHYKNWTEQHGHPPIVAHHAGGPAYALSDAAMRRVVHGLRHQLCFDAPYSDTAVGACARAVGVRLLLLPGGYVVNNANRQTLELASFHGQLVTYHRLSLRRRLCWARYGECDARCACPCECGLQRCSVPVDPKVRQRVEAQGPKLWQNLSKEERGAAMHAALHVVWNCSEHFDCTAEDNKWTPGSSGDGEQATPAATSESAAVRTSMLGSPSEEQRSTLHANKLAALAKRLHAAAASQSASAG</sequence>
<keyword evidence="11" id="KW-0472">Membrane</keyword>
<keyword evidence="9" id="KW-0735">Signal-anchor</keyword>
<comment type="caution">
    <text evidence="14">The sequence shown here is derived from an EMBL/GenBank/DDBJ whole genome shotgun (WGS) entry which is preliminary data.</text>
</comment>
<evidence type="ECO:0000256" key="2">
    <source>
        <dbReference type="ARBA" id="ARBA00004922"/>
    </source>
</evidence>
<dbReference type="Pfam" id="PF02434">
    <property type="entry name" value="Fringe"/>
    <property type="match status" value="1"/>
</dbReference>
<evidence type="ECO:0000259" key="13">
    <source>
        <dbReference type="Pfam" id="PF02434"/>
    </source>
</evidence>
<comment type="subcellular location">
    <subcellularLocation>
        <location evidence="1">Membrane</location>
        <topology evidence="1">Single-pass type II membrane protein</topology>
    </subcellularLocation>
</comment>